<dbReference type="PANTHER" id="PTHR10039">
    <property type="entry name" value="AMELOGENIN"/>
    <property type="match status" value="1"/>
</dbReference>
<dbReference type="Proteomes" id="UP000770015">
    <property type="component" value="Unassembled WGS sequence"/>
</dbReference>
<organism evidence="4 5">
    <name type="scientific">Plectosphaerella plurivora</name>
    <dbReference type="NCBI Taxonomy" id="936078"/>
    <lineage>
        <taxon>Eukaryota</taxon>
        <taxon>Fungi</taxon>
        <taxon>Dikarya</taxon>
        <taxon>Ascomycota</taxon>
        <taxon>Pezizomycotina</taxon>
        <taxon>Sordariomycetes</taxon>
        <taxon>Hypocreomycetidae</taxon>
        <taxon>Glomerellales</taxon>
        <taxon>Plectosphaerellaceae</taxon>
        <taxon>Plectosphaerella</taxon>
    </lineage>
</organism>
<dbReference type="OrthoDB" id="539213at2759"/>
<dbReference type="Gene3D" id="3.40.50.300">
    <property type="entry name" value="P-loop containing nucleotide triphosphate hydrolases"/>
    <property type="match status" value="1"/>
</dbReference>
<evidence type="ECO:0000313" key="4">
    <source>
        <dbReference type="EMBL" id="KAH6686453.1"/>
    </source>
</evidence>
<comment type="caution">
    <text evidence="4">The sequence shown here is derived from an EMBL/GenBank/DDBJ whole genome shotgun (WGS) entry which is preliminary data.</text>
</comment>
<evidence type="ECO:0000256" key="1">
    <source>
        <dbReference type="ARBA" id="ARBA00022737"/>
    </source>
</evidence>
<reference evidence="4" key="1">
    <citation type="journal article" date="2021" name="Nat. Commun.">
        <title>Genetic determinants of endophytism in the Arabidopsis root mycobiome.</title>
        <authorList>
            <person name="Mesny F."/>
            <person name="Miyauchi S."/>
            <person name="Thiergart T."/>
            <person name="Pickel B."/>
            <person name="Atanasova L."/>
            <person name="Karlsson M."/>
            <person name="Huettel B."/>
            <person name="Barry K.W."/>
            <person name="Haridas S."/>
            <person name="Chen C."/>
            <person name="Bauer D."/>
            <person name="Andreopoulos W."/>
            <person name="Pangilinan J."/>
            <person name="LaButti K."/>
            <person name="Riley R."/>
            <person name="Lipzen A."/>
            <person name="Clum A."/>
            <person name="Drula E."/>
            <person name="Henrissat B."/>
            <person name="Kohler A."/>
            <person name="Grigoriev I.V."/>
            <person name="Martin F.M."/>
            <person name="Hacquard S."/>
        </authorList>
    </citation>
    <scope>NUCLEOTIDE SEQUENCE</scope>
    <source>
        <strain evidence="4">MPI-SDFR-AT-0117</strain>
    </source>
</reference>
<dbReference type="Pfam" id="PF24883">
    <property type="entry name" value="NPHP3_N"/>
    <property type="match status" value="1"/>
</dbReference>
<dbReference type="SUPFAM" id="SSF52540">
    <property type="entry name" value="P-loop containing nucleoside triphosphate hydrolases"/>
    <property type="match status" value="1"/>
</dbReference>
<feature type="domain" description="Prion-inhibition and propagation HeLo" evidence="2">
    <location>
        <begin position="5"/>
        <end position="101"/>
    </location>
</feature>
<gene>
    <name evidence="4" type="ORF">F5X68DRAFT_209021</name>
</gene>
<evidence type="ECO:0000313" key="5">
    <source>
        <dbReference type="Proteomes" id="UP000770015"/>
    </source>
</evidence>
<dbReference type="InterPro" id="IPR027417">
    <property type="entry name" value="P-loop_NTPase"/>
</dbReference>
<name>A0A9P9ABC4_9PEZI</name>
<evidence type="ECO:0000259" key="2">
    <source>
        <dbReference type="Pfam" id="PF14479"/>
    </source>
</evidence>
<dbReference type="InterPro" id="IPR056884">
    <property type="entry name" value="NPHP3-like_N"/>
</dbReference>
<dbReference type="AlphaFoldDB" id="A0A9P9ABC4"/>
<dbReference type="Pfam" id="PF14479">
    <property type="entry name" value="HeLo"/>
    <property type="match status" value="1"/>
</dbReference>
<dbReference type="Gene3D" id="1.20.120.1020">
    <property type="entry name" value="Prion-inhibition and propagation, HeLo domain"/>
    <property type="match status" value="1"/>
</dbReference>
<keyword evidence="1" id="KW-0677">Repeat</keyword>
<protein>
    <submittedName>
        <fullName evidence="4">Prion-inhibition and propagation-domain-containing protein</fullName>
    </submittedName>
</protein>
<proteinExistence type="predicted"/>
<evidence type="ECO:0000259" key="3">
    <source>
        <dbReference type="Pfam" id="PF24883"/>
    </source>
</evidence>
<keyword evidence="4" id="KW-0034">Amyloid</keyword>
<keyword evidence="5" id="KW-1185">Reference proteome</keyword>
<accession>A0A9P9ABC4</accession>
<keyword evidence="4" id="KW-0640">Prion</keyword>
<dbReference type="PANTHER" id="PTHR10039:SF14">
    <property type="entry name" value="NACHT DOMAIN-CONTAINING PROTEIN"/>
    <property type="match status" value="1"/>
</dbReference>
<feature type="domain" description="Nephrocystin 3-like N-terminal" evidence="3">
    <location>
        <begin position="217"/>
        <end position="384"/>
    </location>
</feature>
<sequence length="656" mass="73902">MEVVGLGVGVIGLAGLFTACLDALDRVRAFKSYTFDSEASRVQFDGHKLRLEEWGRNVGLKRGQPGSGDHERLRDPETMKLVEDTLNVIHQIIGDGSNQSSLLRRKAGKLSQASGSITTRQKLAWALGGKGTRANQVALLGNLINQLHSLVPPPPVNATEPANDMLDNSTWITGMRQALADIQAEKRRAVYAWILGDTSSSDSQEQFKDACKKRISGTCDWILDRPAFQKWSSVDEVFPSLLWVHGVPASGKTMLASRMVEHLLQDLPDGSKRAVAHVFFSGEHASWSDPYTIMRLWLSQLAAHPAFYALVSRAHTENESREASRATLVELLRRASQTFSRLFLVIDGLDGCSALAESTTSIARFLMDLRSLLDGSLRVLVVSRDETEIRQVLRYSEPVNHITEYGIIKQDAQADVLAYSHTIVKQKLSRKIPGVTESLARSMSERCDGQFLWLKFHEPSLMHWQNRKQLQKTLDRVPKGLEKIYERTWEALTRNYEFERATIILRRVTFARRPLTLGEISVAAHVDEGFDIEDLPDEISKEYVQSEILDICGPFIQIRQNPNEPVLERCTVHLHHFTVKQFLLTKLSIDILGLDDKLRVSHEQKQHTALLRHCIRYMRACHSSGDLEMDQLIKDYAISIGSSTQSQLLQGPLLEQ</sequence>
<dbReference type="InterPro" id="IPR029498">
    <property type="entry name" value="HeLo_dom"/>
</dbReference>
<dbReference type="InterPro" id="IPR038305">
    <property type="entry name" value="HeLo_sf"/>
</dbReference>
<dbReference type="EMBL" id="JAGSXJ010000013">
    <property type="protein sequence ID" value="KAH6686453.1"/>
    <property type="molecule type" value="Genomic_DNA"/>
</dbReference>